<evidence type="ECO:0000313" key="3">
    <source>
        <dbReference type="Proteomes" id="UP000288102"/>
    </source>
</evidence>
<keyword evidence="1" id="KW-0812">Transmembrane</keyword>
<protein>
    <recommendedName>
        <fullName evidence="4">Cytochrome B</fullName>
    </recommendedName>
</protein>
<dbReference type="AlphaFoldDB" id="A0A434AD60"/>
<dbReference type="EMBL" id="QWDM01000001">
    <property type="protein sequence ID" value="RUT72322.1"/>
    <property type="molecule type" value="Genomic_DNA"/>
</dbReference>
<feature type="transmembrane region" description="Helical" evidence="1">
    <location>
        <begin position="46"/>
        <end position="66"/>
    </location>
</feature>
<feature type="transmembrane region" description="Helical" evidence="1">
    <location>
        <begin position="6"/>
        <end position="25"/>
    </location>
</feature>
<sequence>MYLTLLFVHSAVRWLVLLSLFYAVIRSYRGYHSQSSFTKTDHLVRHWTATIAHIQLMLGIVLYSQSALIKYFWNHFAEASKDLNTLFFGLIHLVLMLLAIVVITIGSAAAKRKTADSDKFKTMLIWFSIALIIIFIAIPWPFSPLANRPYFRSL</sequence>
<keyword evidence="1" id="KW-0472">Membrane</keyword>
<keyword evidence="1" id="KW-1133">Transmembrane helix</keyword>
<dbReference type="RefSeq" id="WP_127336620.1">
    <property type="nucleotide sequence ID" value="NZ_QWDM01000001.1"/>
</dbReference>
<evidence type="ECO:0000313" key="2">
    <source>
        <dbReference type="EMBL" id="RUT72322.1"/>
    </source>
</evidence>
<name>A0A434AD60_9FLAO</name>
<accession>A0A434AD60</accession>
<proteinExistence type="predicted"/>
<feature type="transmembrane region" description="Helical" evidence="1">
    <location>
        <begin position="122"/>
        <end position="142"/>
    </location>
</feature>
<comment type="caution">
    <text evidence="2">The sequence shown here is derived from an EMBL/GenBank/DDBJ whole genome shotgun (WGS) entry which is preliminary data.</text>
</comment>
<keyword evidence="3" id="KW-1185">Reference proteome</keyword>
<evidence type="ECO:0000256" key="1">
    <source>
        <dbReference type="SAM" id="Phobius"/>
    </source>
</evidence>
<reference evidence="3" key="1">
    <citation type="journal article" date="2019" name="Syst. Appl. Microbiol.">
        <title>Flavobacterium circumlabens sp. nov. and Flavobacterium cupreum sp. nov., two psychrotrophic species isolated from Antarctic environmental samples.</title>
        <authorList>
            <person name="Kralova S."/>
            <person name="Busse H.-J."/>
            <person name="Svec P."/>
            <person name="Maslanova I."/>
            <person name="Stankova E."/>
            <person name="Bartak M."/>
            <person name="Sedlacek I."/>
        </authorList>
    </citation>
    <scope>NUCLEOTIDE SEQUENCE [LARGE SCALE GENOMIC DNA]</scope>
    <source>
        <strain evidence="3">CCM 8825</strain>
    </source>
</reference>
<feature type="transmembrane region" description="Helical" evidence="1">
    <location>
        <begin position="86"/>
        <end position="110"/>
    </location>
</feature>
<gene>
    <name evidence="2" type="ORF">D0817_01545</name>
</gene>
<dbReference type="OrthoDB" id="329514at2"/>
<organism evidence="2 3">
    <name type="scientific">Flavobacterium cupreum</name>
    <dbReference type="NCBI Taxonomy" id="2133766"/>
    <lineage>
        <taxon>Bacteria</taxon>
        <taxon>Pseudomonadati</taxon>
        <taxon>Bacteroidota</taxon>
        <taxon>Flavobacteriia</taxon>
        <taxon>Flavobacteriales</taxon>
        <taxon>Flavobacteriaceae</taxon>
        <taxon>Flavobacterium</taxon>
    </lineage>
</organism>
<dbReference type="Proteomes" id="UP000288102">
    <property type="component" value="Unassembled WGS sequence"/>
</dbReference>
<evidence type="ECO:0008006" key="4">
    <source>
        <dbReference type="Google" id="ProtNLM"/>
    </source>
</evidence>